<dbReference type="RefSeq" id="WP_118768630.1">
    <property type="nucleotide sequence ID" value="NZ_QWKP01000222.1"/>
</dbReference>
<accession>A0A413RHI7</accession>
<protein>
    <submittedName>
        <fullName evidence="2">Uncharacterized protein</fullName>
    </submittedName>
</protein>
<evidence type="ECO:0000256" key="1">
    <source>
        <dbReference type="SAM" id="Phobius"/>
    </source>
</evidence>
<sequence length="117" mass="12278">MLFVDFAVLGFIALTSLTRRVDRAGFGVPGWTLLGLGAATVLSIALLVTEPWFRGHCGRSVLTLVTTSFDMGPEGLSPGCRGAQAQANFAFVAEAIAIVVAAVVFATRPRRSVSPGR</sequence>
<reference evidence="2 3" key="1">
    <citation type="submission" date="2018-08" db="EMBL/GenBank/DDBJ databases">
        <title>Cellulomonas rhizosphaerae sp. nov., a novel actinomycete isolated from soil.</title>
        <authorList>
            <person name="Tian Y."/>
        </authorList>
    </citation>
    <scope>NUCLEOTIDE SEQUENCE [LARGE SCALE GENOMIC DNA]</scope>
    <source>
        <strain evidence="2 3">NEAU-TCZ24</strain>
    </source>
</reference>
<dbReference type="OrthoDB" id="9892942at2"/>
<feature type="transmembrane region" description="Helical" evidence="1">
    <location>
        <begin position="87"/>
        <end position="107"/>
    </location>
</feature>
<comment type="caution">
    <text evidence="2">The sequence shown here is derived from an EMBL/GenBank/DDBJ whole genome shotgun (WGS) entry which is preliminary data.</text>
</comment>
<evidence type="ECO:0000313" key="2">
    <source>
        <dbReference type="EMBL" id="RHA37586.1"/>
    </source>
</evidence>
<evidence type="ECO:0000313" key="3">
    <source>
        <dbReference type="Proteomes" id="UP000283374"/>
    </source>
</evidence>
<proteinExistence type="predicted"/>
<keyword evidence="1" id="KW-0812">Transmembrane</keyword>
<feature type="transmembrane region" description="Helical" evidence="1">
    <location>
        <begin position="30"/>
        <end position="49"/>
    </location>
</feature>
<name>A0A413RHI7_9CELL</name>
<keyword evidence="1" id="KW-0472">Membrane</keyword>
<dbReference type="AlphaFoldDB" id="A0A413RHI7"/>
<dbReference type="EMBL" id="QWKP01000222">
    <property type="protein sequence ID" value="RHA37586.1"/>
    <property type="molecule type" value="Genomic_DNA"/>
</dbReference>
<keyword evidence="1" id="KW-1133">Transmembrane helix</keyword>
<gene>
    <name evidence="2" type="ORF">D1825_17135</name>
</gene>
<dbReference type="Proteomes" id="UP000283374">
    <property type="component" value="Unassembled WGS sequence"/>
</dbReference>
<keyword evidence="3" id="KW-1185">Reference proteome</keyword>
<organism evidence="2 3">
    <name type="scientific">Cellulomonas rhizosphaerae</name>
    <dbReference type="NCBI Taxonomy" id="2293719"/>
    <lineage>
        <taxon>Bacteria</taxon>
        <taxon>Bacillati</taxon>
        <taxon>Actinomycetota</taxon>
        <taxon>Actinomycetes</taxon>
        <taxon>Micrococcales</taxon>
        <taxon>Cellulomonadaceae</taxon>
        <taxon>Cellulomonas</taxon>
    </lineage>
</organism>